<protein>
    <recommendedName>
        <fullName evidence="4">Secreted protein</fullName>
    </recommendedName>
</protein>
<evidence type="ECO:0008006" key="4">
    <source>
        <dbReference type="Google" id="ProtNLM"/>
    </source>
</evidence>
<dbReference type="Proteomes" id="UP001335648">
    <property type="component" value="Unassembled WGS sequence"/>
</dbReference>
<feature type="signal peptide" evidence="1">
    <location>
        <begin position="1"/>
        <end position="18"/>
    </location>
</feature>
<evidence type="ECO:0000313" key="2">
    <source>
        <dbReference type="EMBL" id="KAK5902415.1"/>
    </source>
</evidence>
<evidence type="ECO:0000256" key="1">
    <source>
        <dbReference type="SAM" id="SignalP"/>
    </source>
</evidence>
<proteinExistence type="predicted"/>
<sequence length="78" mass="8375">MLLCLAAYVADLLTFCPALSSCRPGLQKRSEVAGDRPITPPDGALLAAGTTPVNTKTVSWKRHVLLSVMNRKAYVSCE</sequence>
<comment type="caution">
    <text evidence="2">The sequence shown here is derived from an EMBL/GenBank/DDBJ whole genome shotgun (WGS) entry which is preliminary data.</text>
</comment>
<organism evidence="2 3">
    <name type="scientific">Champsocephalus esox</name>
    <name type="common">pike icefish</name>
    <dbReference type="NCBI Taxonomy" id="159716"/>
    <lineage>
        <taxon>Eukaryota</taxon>
        <taxon>Metazoa</taxon>
        <taxon>Chordata</taxon>
        <taxon>Craniata</taxon>
        <taxon>Vertebrata</taxon>
        <taxon>Euteleostomi</taxon>
        <taxon>Actinopterygii</taxon>
        <taxon>Neopterygii</taxon>
        <taxon>Teleostei</taxon>
        <taxon>Neoteleostei</taxon>
        <taxon>Acanthomorphata</taxon>
        <taxon>Eupercaria</taxon>
        <taxon>Perciformes</taxon>
        <taxon>Notothenioidei</taxon>
        <taxon>Channichthyidae</taxon>
        <taxon>Champsocephalus</taxon>
    </lineage>
</organism>
<evidence type="ECO:0000313" key="3">
    <source>
        <dbReference type="Proteomes" id="UP001335648"/>
    </source>
</evidence>
<feature type="chain" id="PRO_5043029827" description="Secreted protein" evidence="1">
    <location>
        <begin position="19"/>
        <end position="78"/>
    </location>
</feature>
<name>A0AAN8CHA4_9TELE</name>
<accession>A0AAN8CHA4</accession>
<dbReference type="AlphaFoldDB" id="A0AAN8CHA4"/>
<reference evidence="2 3" key="1">
    <citation type="journal article" date="2023" name="Mol. Biol. Evol.">
        <title>Genomics of Secondarily Temperate Adaptation in the Only Non-Antarctic Icefish.</title>
        <authorList>
            <person name="Rivera-Colon A.G."/>
            <person name="Rayamajhi N."/>
            <person name="Minhas B.F."/>
            <person name="Madrigal G."/>
            <person name="Bilyk K.T."/>
            <person name="Yoon V."/>
            <person name="Hune M."/>
            <person name="Gregory S."/>
            <person name="Cheng C.H.C."/>
            <person name="Catchen J.M."/>
        </authorList>
    </citation>
    <scope>NUCLEOTIDE SEQUENCE [LARGE SCALE GENOMIC DNA]</scope>
    <source>
        <strain evidence="2">JC2023a</strain>
    </source>
</reference>
<keyword evidence="1" id="KW-0732">Signal</keyword>
<dbReference type="EMBL" id="JAULUE010002051">
    <property type="protein sequence ID" value="KAK5902415.1"/>
    <property type="molecule type" value="Genomic_DNA"/>
</dbReference>
<gene>
    <name evidence="2" type="ORF">CesoFtcFv8_007669</name>
</gene>
<keyword evidence="3" id="KW-1185">Reference proteome</keyword>